<sequence length="3089" mass="340122">PALPPLTRRERPDVLPLSFAQQRLWFIHQFGTVDAAYHVPFALKLEGTLDLVALRRSFDALMHRHEALRTTFRAREGTPEQVIHPVLPLPMRQLDLVSITDPEQRRAEATRLLLEETRTPFDLEQGPLIRALLLKLSPTEHVLVLNQHHIVSDGWSTGVLVREMGTLYAALSRGLSSALPELPVQYADHALWQRDWLRGAVLEHQLGHWSQQLEGAPSHLELPTDHPRPARQSFQGALMPLALPRASSEALEALARREGVTPFMVLLAAFQVLLGRYAGQDDVLVGSPIAGRRHAESEALIGYFANTVVLRTRLHAEDTFRALLTRVRDTTLGAYEHQDLPFEKLVEALHPTRDPSRTPFFQVTFTLQNAPLPKLELPGLSLQPMNADPGAIRFDLEWLLHRAPEGFAGGINFNTALFAPATVARMSRHLRGLLDAAVASPATPLSRLPWLTVEERQQVLETWSGTATDFPREASVPALFTEQAARTPDAIAVRAPGSTGAFRTDAAPSAPREFTYAELERQSNQLAHHLRRLGVRPGDRVGLCVERSLELITGLLGILKAGAAYVPVEAKAPTARTTWSLQEAGVSVLVTQEALAEELPAVAGWLVLLDAEADLLAKQPVTPLDVRVPAEALAYVMFTSGSTGRPKGVTVPHRGIVRLVRGSSFLHAGPGEVFLQVAPVAFDASTLEVWGPLLNGAKLVLAPPAALSLSELATLLTAEGITTLWLTAALFEQMVLHEGPALARVRQVLAGGDVLPVPRVREHLSRMAPDAVLVNGYGPTENTTFSATHSLRAGDTVEGSVPIGRPLANSTAWVLDAALEPMPPGVPGELYVGGDGLAWGYLQRPDLTAERFIPHPFATRPGSRLYRTGDRTRWREDGTLEFMGRTDFQVKIRGFRIEPGEVEAVLRQSPDVREAVVLAREDVPGEKRLVAYVVCTEAGSGTDRVKAFARQQLPDPLVPSAWVELPALPLSPNGKVDRKALPLPEAAVTDEATRAAPRDAMEARLVAIWAEVLRLEPETVGIHDDFFEHGGHSLLATQVVSRIRGVFGVELPLGELFNAPTVAALAPRLATFARTSRVPPLTRAPRPTVLPLSFAQQRLWFIDQMEPGSSLYNMPFSLTLLGALDEDALQGSLDALMARHESLRTTFRTEAGQPAQHIHTGTTVPLERVDLSRWDNPEERQQEAERLATAETRRPFDLAKGPVIRALLLKLATDEHVLVLHLHHIVSDGWSMGVLVRELTALYEALHAGRTPRLPALPVQYADFALWQRGWLQGEALEAQLDWWRRQLDGAPQALELPTDKPRPATSTQRGDTVPVHLPRRLTEQVEALAQREGATPFMVLLAAFQTVLHRYSGQDDVLVGSPIANRRHAETEGLIGFFVNTLVLRGRFGPRTTFRELLAQVRATTLGAYEHQDLPFERLVESLQPTRDLGRTPFFQVMFALQNAPVPELSVPGLTVRPARVGGRTTSQFDLSLELAREGDAFQGVLEYATDLFERSTAERLITHLRTLLEAALARPEAPLRELSLLPQEERDLLLGTWSGGVSDFDRDATLHGRIEQQAALTPDAGAVMFGETTLSFRQLNARANQLARDLRARGVGPEVMVGLCLERSVEIVVALLAVLKAGGAFVPIDPGTPSARKSLVLRDCGATVLLTSHALAEAWRPDVAQVVRLDTEHARIAALPEEDLPPSAQAGNLAYVIYTSGSTGTPKGVMVRHRSLIHLHNAMARTVYAGQPRGLRIGVNAPLTFDSSIDQIIQIIDGHCLCPVPEEMRLEPERMLTWLEEARVDTMDCTPAQLKLLLDAGLLERKGLPSLLLVGGEALDEVRWRQLAATSRTRTFNTYGPTECTVDISVWNVQGTSLLQPTIGRPLDNLRVHVLDERQQLVPFGLPGELCVSGEGVSRGYLGRPHLTAERFVPDPFGTEPGGRMYRTGDKVRWREDGTLDFMGRLDFQVKLRGYRIELGEIEATSRAFPGVRDAVALLREDTPGQSRLVVYVMPDLDTAALREHLRQHLPGYMVPTAIVALPVLPLTPNGKVDRRALPVPDASHLPASTYEAPATLTEERLAALWAELLRVPTVGRHDNFFELGGHSLLATQVVARVRSRFSVELPVRTLFESPTVAALARRLPDATTPALPPLTRAKRDVPPPLSFAQQRLWFIDQLEPGSSLYNMPFALTLLGTLDEDALRGSLDALMARHEALRTTFRLEEGQPVQHLHDRAQVPLERVDLTGMEDSTERQREAERLATAESQRPFDLERGPVIRALLLKLGTQEHVLVLHLHHIVSDGWSMGVLAHELTAVYEALREGRTPMLPELPVQYADFALWQRGWLQGEALDVQLDWWKQQLEGAPRALELPTDKPRPAVATRRGDTVPVHLPRDLTEQVEALARREGATPFMVLLAAFQALLHRYSGQDDVLVGSPIANRRHAVTEGLIGFFVNTLVLRGSFGARTTFRELLAQVRTNTMGAYEHQDVPFERLVEALQTTRDLGRTPLFQVLFALQNAPVAELSVPGLTFRPAPIAGRARSQFDLSLELHRGEDGFQGTLEYATDLFERSTPTRLVAHLRVLLEAALARPEAPLRSLSLVTPEERKHLLELGNGGVTDFDRDATLHGRIEEQADRTPQADAVVFGETTLSFQELNARANQLAWDLRARGVGPEVPVGLCLERSAELIVALLAVLKAGGAFVPLDPNAPAARRSQLLRDCGATVLVTSHALAGEWNPEVAHVVRLDAEQGRLSTLSRENPPPSAQAGNLAYVIYTSGSTGLPKGVTVRHRSVLHLHRAMTRSIFAGLEQGRRVTVNAPLYFDASIEQALQLIDGHCLYVVPDDVRLDPERMLAWLEATRVEVLDCTPGQLKPLLDAGLLERAHVPPVLIVGGEALDDVHRRQLTRTSRTRTFNAYGPTECTVSATVWSLQDTPHDLPIIGRPLENLRAYVLDERQQLVPFGLPGELCFAGEGLARGYLGQPHLTAERFVPDPFNPEPGARLYRTGDKARWREDGTLDFMGRLDLQVKLRGHRIEPGEIEAVLRTHPGVRDAVVLIREDVPGDARLVAYVASELDTAAPREHLRQHLPGYMVPTAIIALPTLPLTPNG</sequence>
<keyword evidence="2" id="KW-0596">Phosphopantetheine</keyword>
<dbReference type="Pfam" id="PF00668">
    <property type="entry name" value="Condensation"/>
    <property type="match status" value="3"/>
</dbReference>
<dbReference type="PROSITE" id="PS00012">
    <property type="entry name" value="PHOSPHOPANTETHEINE"/>
    <property type="match status" value="1"/>
</dbReference>
<dbReference type="InterPro" id="IPR020806">
    <property type="entry name" value="PKS_PP-bd"/>
</dbReference>
<dbReference type="InterPro" id="IPR023213">
    <property type="entry name" value="CAT-like_dom_sf"/>
</dbReference>
<dbReference type="NCBIfam" id="NF003417">
    <property type="entry name" value="PRK04813.1"/>
    <property type="match status" value="3"/>
</dbReference>
<evidence type="ECO:0000256" key="2">
    <source>
        <dbReference type="ARBA" id="ARBA00022450"/>
    </source>
</evidence>
<dbReference type="InterPro" id="IPR001242">
    <property type="entry name" value="Condensation_dom"/>
</dbReference>
<feature type="non-terminal residue" evidence="6">
    <location>
        <position position="3089"/>
    </location>
</feature>
<dbReference type="GO" id="GO:0031177">
    <property type="term" value="F:phosphopantetheine binding"/>
    <property type="evidence" value="ECO:0007669"/>
    <property type="project" value="InterPro"/>
</dbReference>
<dbReference type="SMART" id="SM00823">
    <property type="entry name" value="PKS_PP"/>
    <property type="match status" value="2"/>
</dbReference>
<dbReference type="PANTHER" id="PTHR45527:SF1">
    <property type="entry name" value="FATTY ACID SYNTHASE"/>
    <property type="match status" value="1"/>
</dbReference>
<dbReference type="GO" id="GO:0005829">
    <property type="term" value="C:cytosol"/>
    <property type="evidence" value="ECO:0007669"/>
    <property type="project" value="TreeGrafter"/>
</dbReference>
<dbReference type="Pfam" id="PF00501">
    <property type="entry name" value="AMP-binding"/>
    <property type="match status" value="3"/>
</dbReference>
<dbReference type="FunFam" id="2.30.38.10:FF:000001">
    <property type="entry name" value="Non-ribosomal peptide synthetase PvdI"/>
    <property type="match status" value="3"/>
</dbReference>
<dbReference type="GO" id="GO:0003824">
    <property type="term" value="F:catalytic activity"/>
    <property type="evidence" value="ECO:0007669"/>
    <property type="project" value="InterPro"/>
</dbReference>
<dbReference type="Gene3D" id="3.30.559.10">
    <property type="entry name" value="Chloramphenicol acetyltransferase-like domain"/>
    <property type="match status" value="3"/>
</dbReference>
<dbReference type="OrthoDB" id="5349841at2"/>
<dbReference type="Pfam" id="PF00550">
    <property type="entry name" value="PP-binding"/>
    <property type="match status" value="2"/>
</dbReference>
<dbReference type="SUPFAM" id="SSF56801">
    <property type="entry name" value="Acetyl-CoA synthetase-like"/>
    <property type="match status" value="3"/>
</dbReference>
<dbReference type="InterPro" id="IPR000873">
    <property type="entry name" value="AMP-dep_synth/lig_dom"/>
</dbReference>
<name>A0A3A8I443_9BACT</name>
<keyword evidence="3" id="KW-0597">Phosphoprotein</keyword>
<dbReference type="PROSITE" id="PS50075">
    <property type="entry name" value="CARRIER"/>
    <property type="match status" value="2"/>
</dbReference>
<dbReference type="InterPro" id="IPR036736">
    <property type="entry name" value="ACP-like_sf"/>
</dbReference>
<dbReference type="Gene3D" id="1.10.1200.10">
    <property type="entry name" value="ACP-like"/>
    <property type="match status" value="2"/>
</dbReference>
<feature type="region of interest" description="Disordered" evidence="4">
    <location>
        <begin position="1294"/>
        <end position="1313"/>
    </location>
</feature>
<dbReference type="FunFam" id="3.30.559.30:FF:000001">
    <property type="entry name" value="Non-ribosomal peptide synthetase"/>
    <property type="match status" value="1"/>
</dbReference>
<proteinExistence type="predicted"/>
<dbReference type="PANTHER" id="PTHR45527">
    <property type="entry name" value="NONRIBOSOMAL PEPTIDE SYNTHETASE"/>
    <property type="match status" value="1"/>
</dbReference>
<keyword evidence="7" id="KW-1185">Reference proteome</keyword>
<dbReference type="FunFam" id="3.40.50.980:FF:000001">
    <property type="entry name" value="Non-ribosomal peptide synthetase"/>
    <property type="match status" value="3"/>
</dbReference>
<comment type="caution">
    <text evidence="6">The sequence shown here is derived from an EMBL/GenBank/DDBJ whole genome shotgun (WGS) entry which is preliminary data.</text>
</comment>
<dbReference type="FunFam" id="3.30.300.30:FF:000010">
    <property type="entry name" value="Enterobactin synthetase component F"/>
    <property type="match status" value="2"/>
</dbReference>
<dbReference type="PROSITE" id="PS00455">
    <property type="entry name" value="AMP_BINDING"/>
    <property type="match status" value="3"/>
</dbReference>
<protein>
    <submittedName>
        <fullName evidence="6">Amino acid adenylation domain-containing protein</fullName>
    </submittedName>
</protein>
<feature type="domain" description="Carrier" evidence="5">
    <location>
        <begin position="996"/>
        <end position="1073"/>
    </location>
</feature>
<feature type="non-terminal residue" evidence="6">
    <location>
        <position position="1"/>
    </location>
</feature>
<reference evidence="7" key="1">
    <citation type="submission" date="2018-09" db="EMBL/GenBank/DDBJ databases">
        <authorList>
            <person name="Livingstone P.G."/>
            <person name="Whitworth D.E."/>
        </authorList>
    </citation>
    <scope>NUCLEOTIDE SEQUENCE [LARGE SCALE GENOMIC DNA]</scope>
    <source>
        <strain evidence="7">CA054A</strain>
    </source>
</reference>
<dbReference type="CDD" id="cd12117">
    <property type="entry name" value="A_NRPS_Srf_like"/>
    <property type="match status" value="1"/>
</dbReference>
<dbReference type="InterPro" id="IPR045851">
    <property type="entry name" value="AMP-bd_C_sf"/>
</dbReference>
<dbReference type="GO" id="GO:0044550">
    <property type="term" value="P:secondary metabolite biosynthetic process"/>
    <property type="evidence" value="ECO:0007669"/>
    <property type="project" value="TreeGrafter"/>
</dbReference>
<feature type="domain" description="Carrier" evidence="5">
    <location>
        <begin position="2055"/>
        <end position="2130"/>
    </location>
</feature>
<dbReference type="Gene3D" id="3.30.300.30">
    <property type="match status" value="3"/>
</dbReference>
<dbReference type="SUPFAM" id="SSF47336">
    <property type="entry name" value="ACP-like"/>
    <property type="match status" value="2"/>
</dbReference>
<dbReference type="InterPro" id="IPR025110">
    <property type="entry name" value="AMP-bd_C"/>
</dbReference>
<dbReference type="EMBL" id="RAVZ01000367">
    <property type="protein sequence ID" value="RKG74500.1"/>
    <property type="molecule type" value="Genomic_DNA"/>
</dbReference>
<dbReference type="SUPFAM" id="SSF52777">
    <property type="entry name" value="CoA-dependent acyltransferases"/>
    <property type="match status" value="6"/>
</dbReference>
<gene>
    <name evidence="6" type="ORF">D7V88_34795</name>
</gene>
<dbReference type="Gene3D" id="2.30.38.10">
    <property type="entry name" value="Luciferase, Domain 3"/>
    <property type="match status" value="3"/>
</dbReference>
<dbReference type="Gene3D" id="3.40.50.980">
    <property type="match status" value="6"/>
</dbReference>
<evidence type="ECO:0000259" key="5">
    <source>
        <dbReference type="PROSITE" id="PS50075"/>
    </source>
</evidence>
<dbReference type="CDD" id="cd19531">
    <property type="entry name" value="LCL_NRPS-like"/>
    <property type="match status" value="3"/>
</dbReference>
<dbReference type="NCBIfam" id="TIGR01733">
    <property type="entry name" value="AA-adenyl-dom"/>
    <property type="match status" value="3"/>
</dbReference>
<evidence type="ECO:0000256" key="1">
    <source>
        <dbReference type="ARBA" id="ARBA00001957"/>
    </source>
</evidence>
<dbReference type="InterPro" id="IPR006162">
    <property type="entry name" value="Ppantetheine_attach_site"/>
</dbReference>
<dbReference type="CDD" id="cd05930">
    <property type="entry name" value="A_NRPS"/>
    <property type="match status" value="2"/>
</dbReference>
<dbReference type="Proteomes" id="UP000268094">
    <property type="component" value="Unassembled WGS sequence"/>
</dbReference>
<comment type="cofactor">
    <cofactor evidence="1">
        <name>pantetheine 4'-phosphate</name>
        <dbReference type="ChEBI" id="CHEBI:47942"/>
    </cofactor>
</comment>
<evidence type="ECO:0000256" key="4">
    <source>
        <dbReference type="SAM" id="MobiDB-lite"/>
    </source>
</evidence>
<dbReference type="GO" id="GO:0072330">
    <property type="term" value="P:monocarboxylic acid biosynthetic process"/>
    <property type="evidence" value="ECO:0007669"/>
    <property type="project" value="UniProtKB-ARBA"/>
</dbReference>
<evidence type="ECO:0000313" key="6">
    <source>
        <dbReference type="EMBL" id="RKG74500.1"/>
    </source>
</evidence>
<dbReference type="Pfam" id="PF13193">
    <property type="entry name" value="AMP-binding_C"/>
    <property type="match status" value="3"/>
</dbReference>
<accession>A0A3A8I443</accession>
<dbReference type="FunFam" id="1.10.1200.10:FF:000016">
    <property type="entry name" value="Non-ribosomal peptide synthase"/>
    <property type="match status" value="2"/>
</dbReference>
<evidence type="ECO:0000256" key="3">
    <source>
        <dbReference type="ARBA" id="ARBA00022553"/>
    </source>
</evidence>
<dbReference type="GO" id="GO:0043041">
    <property type="term" value="P:amino acid activation for nonribosomal peptide biosynthetic process"/>
    <property type="evidence" value="ECO:0007669"/>
    <property type="project" value="TreeGrafter"/>
</dbReference>
<dbReference type="Gene3D" id="3.30.559.30">
    <property type="entry name" value="Nonribosomal peptide synthetase, condensation domain"/>
    <property type="match status" value="3"/>
</dbReference>
<dbReference type="InterPro" id="IPR020845">
    <property type="entry name" value="AMP-binding_CS"/>
</dbReference>
<evidence type="ECO:0000313" key="7">
    <source>
        <dbReference type="Proteomes" id="UP000268094"/>
    </source>
</evidence>
<dbReference type="InterPro" id="IPR009081">
    <property type="entry name" value="PP-bd_ACP"/>
</dbReference>
<dbReference type="InterPro" id="IPR010071">
    <property type="entry name" value="AA_adenyl_dom"/>
</dbReference>
<organism evidence="6 7">
    <name type="scientific">Corallococcus terminator</name>
    <dbReference type="NCBI Taxonomy" id="2316733"/>
    <lineage>
        <taxon>Bacteria</taxon>
        <taxon>Pseudomonadati</taxon>
        <taxon>Myxococcota</taxon>
        <taxon>Myxococcia</taxon>
        <taxon>Myxococcales</taxon>
        <taxon>Cystobacterineae</taxon>
        <taxon>Myxococcaceae</taxon>
        <taxon>Corallococcus</taxon>
    </lineage>
</organism>
<dbReference type="FunFam" id="3.30.559.10:FF:000012">
    <property type="entry name" value="Non-ribosomal peptide synthetase"/>
    <property type="match status" value="3"/>
</dbReference>